<evidence type="ECO:0000313" key="2">
    <source>
        <dbReference type="Proteomes" id="UP000887569"/>
    </source>
</evidence>
<dbReference type="Proteomes" id="UP000887569">
    <property type="component" value="Unplaced"/>
</dbReference>
<reference evidence="3" key="1">
    <citation type="submission" date="2022-11" db="UniProtKB">
        <authorList>
            <consortium name="WormBaseParasite"/>
        </authorList>
    </citation>
    <scope>IDENTIFICATION</scope>
</reference>
<proteinExistence type="predicted"/>
<feature type="domain" description="DUF5641" evidence="1">
    <location>
        <begin position="41"/>
        <end position="138"/>
    </location>
</feature>
<dbReference type="WBParaSite" id="PgE660_g001_t01">
    <property type="protein sequence ID" value="PgE660_g001_t01"/>
    <property type="gene ID" value="PgE660_g001"/>
</dbReference>
<evidence type="ECO:0000313" key="3">
    <source>
        <dbReference type="WBParaSite" id="PgE660_g001_t01"/>
    </source>
</evidence>
<protein>
    <submittedName>
        <fullName evidence="3">DUF5641 domain-containing protein</fullName>
    </submittedName>
</protein>
<organism evidence="2 3">
    <name type="scientific">Parascaris univalens</name>
    <name type="common">Nematode worm</name>
    <dbReference type="NCBI Taxonomy" id="6257"/>
    <lineage>
        <taxon>Eukaryota</taxon>
        <taxon>Metazoa</taxon>
        <taxon>Ecdysozoa</taxon>
        <taxon>Nematoda</taxon>
        <taxon>Chromadorea</taxon>
        <taxon>Rhabditida</taxon>
        <taxon>Spirurina</taxon>
        <taxon>Ascaridomorpha</taxon>
        <taxon>Ascaridoidea</taxon>
        <taxon>Ascarididae</taxon>
        <taxon>Parascaris</taxon>
    </lineage>
</organism>
<keyword evidence="2" id="KW-1185">Reference proteome</keyword>
<dbReference type="AlphaFoldDB" id="A0A915A8F5"/>
<name>A0A915A8F5_PARUN</name>
<dbReference type="InterPro" id="IPR040676">
    <property type="entry name" value="DUF5641"/>
</dbReference>
<sequence>ILRPVDFLRPQAIIAAQAPSPEDDKGLQHTAGRRGKLLCLWKATISNPERFWKIWTHDYLMSLRERHRMEHQQPSRVTHRARLENEIVVVAEEGLPKAEWKLGKVEKLHRNHGGKTKAVDVKMPNGHVLKRSVNTLYVVPSVGRIQLLQREYSSDRWISPQKISGTC</sequence>
<dbReference type="Pfam" id="PF18701">
    <property type="entry name" value="DUF5641"/>
    <property type="match status" value="1"/>
</dbReference>
<evidence type="ECO:0000259" key="1">
    <source>
        <dbReference type="Pfam" id="PF18701"/>
    </source>
</evidence>
<accession>A0A915A8F5</accession>